<dbReference type="InterPro" id="IPR036520">
    <property type="entry name" value="UPF0759_sf"/>
</dbReference>
<dbReference type="InterPro" id="IPR002763">
    <property type="entry name" value="DUF72"/>
</dbReference>
<organism evidence="1 2">
    <name type="scientific">Metabacillus arenae</name>
    <dbReference type="NCBI Taxonomy" id="2771434"/>
    <lineage>
        <taxon>Bacteria</taxon>
        <taxon>Bacillati</taxon>
        <taxon>Bacillota</taxon>
        <taxon>Bacilli</taxon>
        <taxon>Bacillales</taxon>
        <taxon>Bacillaceae</taxon>
        <taxon>Metabacillus</taxon>
    </lineage>
</organism>
<name>A0A926NHC5_9BACI</name>
<dbReference type="EMBL" id="JACXAI010000012">
    <property type="protein sequence ID" value="MBD1380805.1"/>
    <property type="molecule type" value="Genomic_DNA"/>
</dbReference>
<protein>
    <submittedName>
        <fullName evidence="1">DUF72 domain-containing protein</fullName>
    </submittedName>
</protein>
<dbReference type="AlphaFoldDB" id="A0A926NHC5"/>
<gene>
    <name evidence="1" type="ORF">IC621_11235</name>
</gene>
<reference evidence="1" key="1">
    <citation type="submission" date="2020-09" db="EMBL/GenBank/DDBJ databases">
        <title>A novel bacterium of genus Bacillus, isolated from South China Sea.</title>
        <authorList>
            <person name="Huang H."/>
            <person name="Mo K."/>
            <person name="Hu Y."/>
        </authorList>
    </citation>
    <scope>NUCLEOTIDE SEQUENCE</scope>
    <source>
        <strain evidence="1">IB182487</strain>
    </source>
</reference>
<proteinExistence type="predicted"/>
<dbReference type="Pfam" id="PF01904">
    <property type="entry name" value="DUF72"/>
    <property type="match status" value="1"/>
</dbReference>
<dbReference type="PANTHER" id="PTHR30348:SF13">
    <property type="entry name" value="UPF0759 PROTEIN YUNF"/>
    <property type="match status" value="1"/>
</dbReference>
<dbReference type="PANTHER" id="PTHR30348">
    <property type="entry name" value="UNCHARACTERIZED PROTEIN YECE"/>
    <property type="match status" value="1"/>
</dbReference>
<comment type="caution">
    <text evidence="1">The sequence shown here is derived from an EMBL/GenBank/DDBJ whole genome shotgun (WGS) entry which is preliminary data.</text>
</comment>
<keyword evidence="2" id="KW-1185">Reference proteome</keyword>
<accession>A0A926NHC5</accession>
<dbReference type="Gene3D" id="3.20.20.410">
    <property type="entry name" value="Protein of unknown function UPF0759"/>
    <property type="match status" value="1"/>
</dbReference>
<evidence type="ECO:0000313" key="2">
    <source>
        <dbReference type="Proteomes" id="UP000626844"/>
    </source>
</evidence>
<dbReference type="SUPFAM" id="SSF117396">
    <property type="entry name" value="TM1631-like"/>
    <property type="match status" value="1"/>
</dbReference>
<evidence type="ECO:0000313" key="1">
    <source>
        <dbReference type="EMBL" id="MBD1380805.1"/>
    </source>
</evidence>
<dbReference type="RefSeq" id="WP_191158403.1">
    <property type="nucleotide sequence ID" value="NZ_JACXAI010000012.1"/>
</dbReference>
<sequence>MIYIGVTGWGDHDTLYSSGTSNSNKLKEYGAHFPIVEVDSSFYAIQPRSNIEKWVSDTPETFQFIVKTYQGMTGHQRGEIPFESMGEMFTAFNQSLTGYKEANKLALVLFQFPPWFDCKRENVDYIRWCREQMKDFPVALEFRNRSWFLPEYYERTLSFMKNEEWIHSICDEPQAGSGSIPTVLKSTHPEKTLIRFHGRNKHGWTKPGKGQEWRDVRYLYRYTETELMEWKKNLLALKEECPNLYVLFNNNSGGDAADNAKQMISLLNVEYEGLASRQLDFFS</sequence>
<dbReference type="Proteomes" id="UP000626844">
    <property type="component" value="Unassembled WGS sequence"/>
</dbReference>